<dbReference type="InterPro" id="IPR002372">
    <property type="entry name" value="PQQ_rpt_dom"/>
</dbReference>
<keyword evidence="4" id="KW-1185">Reference proteome</keyword>
<dbReference type="AlphaFoldDB" id="A0A6B0T4R0"/>
<accession>A0A6B0T4R0</accession>
<feature type="domain" description="Pyrrolo-quinoline quinone repeat" evidence="2">
    <location>
        <begin position="653"/>
        <end position="766"/>
    </location>
</feature>
<feature type="domain" description="Pyrrolo-quinoline quinone repeat" evidence="2">
    <location>
        <begin position="770"/>
        <end position="844"/>
    </location>
</feature>
<dbReference type="OrthoDB" id="145878at2157"/>
<proteinExistence type="predicted"/>
<feature type="region of interest" description="Disordered" evidence="1">
    <location>
        <begin position="241"/>
        <end position="273"/>
    </location>
</feature>
<dbReference type="RefSeq" id="WP_159762365.1">
    <property type="nucleotide sequence ID" value="NZ_WUUT01000001.1"/>
</dbReference>
<dbReference type="Gene3D" id="1.10.510.10">
    <property type="entry name" value="Transferase(Phosphotransferase) domain 1"/>
    <property type="match status" value="1"/>
</dbReference>
<dbReference type="InterPro" id="IPR011047">
    <property type="entry name" value="Quinoprotein_ADH-like_sf"/>
</dbReference>
<evidence type="ECO:0000313" key="3">
    <source>
        <dbReference type="EMBL" id="MXR50211.1"/>
    </source>
</evidence>
<sequence length="851" mass="90281">MDGPTRREIEALSSVDAVGERLVDAPGLRRSSLTVHRVTFPDGTTGRAFTPTEAADRERFVRLSGEWEGVSEVPGITPVVARSAGETPWIVVRHAGDSLRAADWSTETTEGLLGRLAEALYRADSVHGSLTPGHVRLPSGTEPCLDWALSRPADTAPVAYLAPETRGSERDPDARTDVYGLGAIAHYLLTGEPPGADVGLSRLDGRCDGIASLCRRALAPRPADRHRSPYEFKQDLLFAGATRRPRTGPAASGSAPDASGEEPDTAGERRSWRPTRRQLLGAGGAAVAGVGLGARYLGTAARSGGAEPPLFETTYVSGLLVIRYTGEGAVDPSAVTISGRGIGAGRSTELSWADIRPGTAVEAGATVSLAADPAYRIDIETPTERVTAAGPTAEERVPDPAQLPAPSLPFEFTHRGGAVRIRPAFDAPARADHVRLTTREGGRTRRWRWHELAGTAPSRPLPESGPLAYPAPETVVLSLAWAPPYFERERLLTQYTGPGRPKSAIGGVRYPQYDRQNTGYEPSFSALSAPELAWEAQLPTEPVGFGSLAVGDGRVIVSGRQQIYCLDAVDGERLWRTTVDANGLFQPILWNDFVFAGSVDGSGGAAAVALALSDGSIRWQFRIGYQVMWPPFPVGDRLVTGGTGLTNPGLYWLDPEDGSRQAVVPDRAQQSLPATDGETVYLTGADGLYALTPNGSAWAFEQPVRGQPTLVGDSVFVFTNPQSDTPEMSVTELAAADGSVRWQSEPFPTRGIPALAATSESIFVGGARAVRALALGGGTRWTAETGAITGGPLVAGDQLHVTTTDGQLHALDRQTGRNRWTVSYGEQLLAPAVTDELAVLRRNSGPVAGFR</sequence>
<dbReference type="PANTHER" id="PTHR34512:SF30">
    <property type="entry name" value="OUTER MEMBRANE PROTEIN ASSEMBLY FACTOR BAMB"/>
    <property type="match status" value="1"/>
</dbReference>
<dbReference type="Gene3D" id="2.130.10.10">
    <property type="entry name" value="YVTN repeat-like/Quinoprotein amine dehydrogenase"/>
    <property type="match status" value="2"/>
</dbReference>
<dbReference type="EMBL" id="WUUT01000001">
    <property type="protein sequence ID" value="MXR50211.1"/>
    <property type="molecule type" value="Genomic_DNA"/>
</dbReference>
<evidence type="ECO:0000259" key="2">
    <source>
        <dbReference type="Pfam" id="PF13360"/>
    </source>
</evidence>
<dbReference type="Proteomes" id="UP000466535">
    <property type="component" value="Unassembled WGS sequence"/>
</dbReference>
<dbReference type="InterPro" id="IPR018391">
    <property type="entry name" value="PQQ_b-propeller_rpt"/>
</dbReference>
<reference evidence="3 4" key="1">
    <citation type="submission" date="2019-12" db="EMBL/GenBank/DDBJ databases">
        <title>Isolation and characterization of three novel carbon monoxide-oxidizing members of Halobacteria from salione crusts and soils.</title>
        <authorList>
            <person name="Myers M.R."/>
            <person name="King G.M."/>
        </authorList>
    </citation>
    <scope>NUCLEOTIDE SEQUENCE [LARGE SCALE GENOMIC DNA]</scope>
    <source>
        <strain evidence="3 4">WSH3</strain>
    </source>
</reference>
<dbReference type="SMART" id="SM00564">
    <property type="entry name" value="PQQ"/>
    <property type="match status" value="4"/>
</dbReference>
<dbReference type="PANTHER" id="PTHR34512">
    <property type="entry name" value="CELL SURFACE PROTEIN"/>
    <property type="match status" value="1"/>
</dbReference>
<evidence type="ECO:0000256" key="1">
    <source>
        <dbReference type="SAM" id="MobiDB-lite"/>
    </source>
</evidence>
<feature type="domain" description="Pyrrolo-quinoline quinone repeat" evidence="2">
    <location>
        <begin position="531"/>
        <end position="621"/>
    </location>
</feature>
<comment type="caution">
    <text evidence="3">The sequence shown here is derived from an EMBL/GenBank/DDBJ whole genome shotgun (WGS) entry which is preliminary data.</text>
</comment>
<dbReference type="Pfam" id="PF13360">
    <property type="entry name" value="PQQ_2"/>
    <property type="match status" value="3"/>
</dbReference>
<name>A0A6B0T4R0_9EURY</name>
<organism evidence="3 4">
    <name type="scientific">Halovenus carboxidivorans</name>
    <dbReference type="NCBI Taxonomy" id="2692199"/>
    <lineage>
        <taxon>Archaea</taxon>
        <taxon>Methanobacteriati</taxon>
        <taxon>Methanobacteriota</taxon>
        <taxon>Stenosarchaea group</taxon>
        <taxon>Halobacteria</taxon>
        <taxon>Halobacteriales</taxon>
        <taxon>Haloarculaceae</taxon>
        <taxon>Halovenus</taxon>
    </lineage>
</organism>
<gene>
    <name evidence="3" type="ORF">GRX03_01115</name>
</gene>
<dbReference type="InterPro" id="IPR015943">
    <property type="entry name" value="WD40/YVTN_repeat-like_dom_sf"/>
</dbReference>
<feature type="compositionally biased region" description="Low complexity" evidence="1">
    <location>
        <begin position="248"/>
        <end position="258"/>
    </location>
</feature>
<evidence type="ECO:0000313" key="4">
    <source>
        <dbReference type="Proteomes" id="UP000466535"/>
    </source>
</evidence>
<dbReference type="InterPro" id="IPR011009">
    <property type="entry name" value="Kinase-like_dom_sf"/>
</dbReference>
<dbReference type="SUPFAM" id="SSF56112">
    <property type="entry name" value="Protein kinase-like (PK-like)"/>
    <property type="match status" value="1"/>
</dbReference>
<dbReference type="SUPFAM" id="SSF50998">
    <property type="entry name" value="Quinoprotein alcohol dehydrogenase-like"/>
    <property type="match status" value="2"/>
</dbReference>
<protein>
    <submittedName>
        <fullName evidence="3">PQQ-binding-like beta-propeller repeat protein</fullName>
    </submittedName>
</protein>